<evidence type="ECO:0000256" key="6">
    <source>
        <dbReference type="SAM" id="Phobius"/>
    </source>
</evidence>
<sequence length="822" mass="90608">MESSSSSLQASIENTSQDFPSLSDAQDYVLSLLPIPASLLSIFGSVCIIRMNFQTQNNKSKKRTPYNRLLIAMSVCDIIYSITLAGSIFLMPQDTSHRILASGNDETCTLAGFLMQFSNATIIYNTMLSFYFLCIARFGISNEKISKCIEPFMHILSIGYPLITGLFGAFMGVYSEPELSNACWVNNYPEKCGTVLLDGPGASGEACISPKIAWAFAGMWYIVALFSLAGNNVVICIHVWRQTRSRPARKSPTELKAAAEAELGVVNDDDDESYSLESSSLHLDNHEKPNTGGGSGASVAPLEMDRVPQEGDTQLARLKLVRSQALLFVGSYLLCMLWTVTLRLVEAYAGSYEDKLAANNYVLLVLQAWFLPLQGLLNMFVYIRPKFLKRRQLNPNERMFESMMISVLGETKPMVAEGAIDTGARVASKRPTANTPRTKTSEQNKDPLFARLKRSFMSSITASQGDFVENVDDKERWGAPEVLQEAMGAPQRYSSNKGTGSSSCLDIQDSSGDLTSKNRRSSSNSFSATQTSLASFSKSPLPVDRMKSVAQRCRSGGHDSPIKFPHRQESKHQRDGVVMEEDLSAGDNDANRWGPINRISDDEGLPSSPRRCSSDMAFNMEDLPAIDEVGENRKSSGSRSTSDNNDSFEIRHDSSAKPSIKKLNANMDRWQLLEPPLEITAGLDKPTRLISDDELVLVEESEEIVDESTEMIDQSEEMASSQEADPRRSKHNSISMTGSLSVAKDPEVSESSDMWSSELKPPFVNRRPLDNMRPPLVDRLAVSEQSISAQSYCSNRTSASLDVALKLPMRVASEADEMDSVS</sequence>
<gene>
    <name evidence="7" type="ORF">CYCCA115_LOCUS14526</name>
</gene>
<reference evidence="7" key="1">
    <citation type="submission" date="2023-08" db="EMBL/GenBank/DDBJ databases">
        <authorList>
            <person name="Audoor S."/>
            <person name="Bilcke G."/>
        </authorList>
    </citation>
    <scope>NUCLEOTIDE SEQUENCE</scope>
</reference>
<feature type="compositionally biased region" description="Basic and acidic residues" evidence="5">
    <location>
        <begin position="556"/>
        <end position="577"/>
    </location>
</feature>
<feature type="region of interest" description="Disordered" evidence="5">
    <location>
        <begin position="485"/>
        <end position="615"/>
    </location>
</feature>
<keyword evidence="3 6" id="KW-1133">Transmembrane helix</keyword>
<evidence type="ECO:0000313" key="8">
    <source>
        <dbReference type="Proteomes" id="UP001295423"/>
    </source>
</evidence>
<evidence type="ECO:0000256" key="3">
    <source>
        <dbReference type="ARBA" id="ARBA00022989"/>
    </source>
</evidence>
<keyword evidence="2 6" id="KW-0812">Transmembrane</keyword>
<name>A0AAD2JIN9_9STRA</name>
<protein>
    <submittedName>
        <fullName evidence="7">Uncharacterized protein</fullName>
    </submittedName>
</protein>
<dbReference type="Proteomes" id="UP001295423">
    <property type="component" value="Unassembled WGS sequence"/>
</dbReference>
<feature type="transmembrane region" description="Helical" evidence="6">
    <location>
        <begin position="219"/>
        <end position="240"/>
    </location>
</feature>
<feature type="region of interest" description="Disordered" evidence="5">
    <location>
        <begin position="703"/>
        <end position="771"/>
    </location>
</feature>
<evidence type="ECO:0000256" key="2">
    <source>
        <dbReference type="ARBA" id="ARBA00022692"/>
    </source>
</evidence>
<feature type="transmembrane region" description="Helical" evidence="6">
    <location>
        <begin position="122"/>
        <end position="140"/>
    </location>
</feature>
<dbReference type="PANTHER" id="PTHR23112:SF0">
    <property type="entry name" value="TRANSMEMBRANE PROTEIN 116"/>
    <property type="match status" value="1"/>
</dbReference>
<comment type="subcellular location">
    <subcellularLocation>
        <location evidence="1">Membrane</location>
        <topology evidence="1">Multi-pass membrane protein</topology>
    </subcellularLocation>
</comment>
<feature type="transmembrane region" description="Helical" evidence="6">
    <location>
        <begin position="152"/>
        <end position="174"/>
    </location>
</feature>
<organism evidence="7 8">
    <name type="scientific">Cylindrotheca closterium</name>
    <dbReference type="NCBI Taxonomy" id="2856"/>
    <lineage>
        <taxon>Eukaryota</taxon>
        <taxon>Sar</taxon>
        <taxon>Stramenopiles</taxon>
        <taxon>Ochrophyta</taxon>
        <taxon>Bacillariophyta</taxon>
        <taxon>Bacillariophyceae</taxon>
        <taxon>Bacillariophycidae</taxon>
        <taxon>Bacillariales</taxon>
        <taxon>Bacillariaceae</taxon>
        <taxon>Cylindrotheca</taxon>
    </lineage>
</organism>
<evidence type="ECO:0000256" key="1">
    <source>
        <dbReference type="ARBA" id="ARBA00004141"/>
    </source>
</evidence>
<dbReference type="SUPFAM" id="SSF81321">
    <property type="entry name" value="Family A G protein-coupled receptor-like"/>
    <property type="match status" value="1"/>
</dbReference>
<feature type="transmembrane region" description="Helical" evidence="6">
    <location>
        <begin position="361"/>
        <end position="383"/>
    </location>
</feature>
<proteinExistence type="predicted"/>
<dbReference type="GO" id="GO:0004930">
    <property type="term" value="F:G protein-coupled receptor activity"/>
    <property type="evidence" value="ECO:0007669"/>
    <property type="project" value="TreeGrafter"/>
</dbReference>
<feature type="region of interest" description="Disordered" evidence="5">
    <location>
        <begin position="425"/>
        <end position="446"/>
    </location>
</feature>
<accession>A0AAD2JIN9</accession>
<feature type="compositionally biased region" description="Polar residues" evidence="5">
    <location>
        <begin position="492"/>
        <end position="515"/>
    </location>
</feature>
<feature type="transmembrane region" description="Helical" evidence="6">
    <location>
        <begin position="28"/>
        <end position="49"/>
    </location>
</feature>
<evidence type="ECO:0000256" key="4">
    <source>
        <dbReference type="ARBA" id="ARBA00023136"/>
    </source>
</evidence>
<evidence type="ECO:0000313" key="7">
    <source>
        <dbReference type="EMBL" id="CAJ1953928.1"/>
    </source>
</evidence>
<dbReference type="GO" id="GO:0007189">
    <property type="term" value="P:adenylate cyclase-activating G protein-coupled receptor signaling pathway"/>
    <property type="evidence" value="ECO:0007669"/>
    <property type="project" value="TreeGrafter"/>
</dbReference>
<feature type="compositionally biased region" description="Acidic residues" evidence="5">
    <location>
        <begin position="703"/>
        <end position="716"/>
    </location>
</feature>
<dbReference type="Gene3D" id="1.20.1070.10">
    <property type="entry name" value="Rhodopsin 7-helix transmembrane proteins"/>
    <property type="match status" value="1"/>
</dbReference>
<dbReference type="EMBL" id="CAKOGP040001847">
    <property type="protein sequence ID" value="CAJ1953928.1"/>
    <property type="molecule type" value="Genomic_DNA"/>
</dbReference>
<comment type="caution">
    <text evidence="7">The sequence shown here is derived from an EMBL/GenBank/DDBJ whole genome shotgun (WGS) entry which is preliminary data.</text>
</comment>
<feature type="compositionally biased region" description="Polar residues" evidence="5">
    <location>
        <begin position="635"/>
        <end position="647"/>
    </location>
</feature>
<feature type="transmembrane region" description="Helical" evidence="6">
    <location>
        <begin position="69"/>
        <end position="90"/>
    </location>
</feature>
<dbReference type="GO" id="GO:0005886">
    <property type="term" value="C:plasma membrane"/>
    <property type="evidence" value="ECO:0007669"/>
    <property type="project" value="TreeGrafter"/>
</dbReference>
<dbReference type="PANTHER" id="PTHR23112">
    <property type="entry name" value="G PROTEIN-COUPLED RECEPTOR 157-RELATED"/>
    <property type="match status" value="1"/>
</dbReference>
<dbReference type="AlphaFoldDB" id="A0AAD2JIN9"/>
<evidence type="ECO:0000256" key="5">
    <source>
        <dbReference type="SAM" id="MobiDB-lite"/>
    </source>
</evidence>
<feature type="region of interest" description="Disordered" evidence="5">
    <location>
        <begin position="628"/>
        <end position="655"/>
    </location>
</feature>
<feature type="transmembrane region" description="Helical" evidence="6">
    <location>
        <begin position="325"/>
        <end position="349"/>
    </location>
</feature>
<feature type="region of interest" description="Disordered" evidence="5">
    <location>
        <begin position="270"/>
        <end position="300"/>
    </location>
</feature>
<dbReference type="CDD" id="cd00637">
    <property type="entry name" value="7tm_classA_rhodopsin-like"/>
    <property type="match status" value="1"/>
</dbReference>
<feature type="compositionally biased region" description="Polar residues" evidence="5">
    <location>
        <begin position="528"/>
        <end position="538"/>
    </location>
</feature>
<keyword evidence="8" id="KW-1185">Reference proteome</keyword>
<keyword evidence="4 6" id="KW-0472">Membrane</keyword>